<feature type="region of interest" description="Disordered" evidence="19">
    <location>
        <begin position="757"/>
        <end position="815"/>
    </location>
</feature>
<reference evidence="21" key="1">
    <citation type="submission" date="2021-01" db="EMBL/GenBank/DDBJ databases">
        <title>A chromosome-scale assembly of European eel, Anguilla anguilla.</title>
        <authorList>
            <person name="Henkel C."/>
            <person name="Jong-Raadsen S.A."/>
            <person name="Dufour S."/>
            <person name="Weltzien F.-A."/>
            <person name="Palstra A.P."/>
            <person name="Pelster B."/>
            <person name="Spaink H.P."/>
            <person name="Van Den Thillart G.E."/>
            <person name="Jansen H."/>
            <person name="Zahm M."/>
            <person name="Klopp C."/>
            <person name="Cedric C."/>
            <person name="Louis A."/>
            <person name="Berthelot C."/>
            <person name="Parey E."/>
            <person name="Roest Crollius H."/>
            <person name="Montfort J."/>
            <person name="Robinson-Rechavi M."/>
            <person name="Bucao C."/>
            <person name="Bouchez O."/>
            <person name="Gislard M."/>
            <person name="Lluch J."/>
            <person name="Milhes M."/>
            <person name="Lampietro C."/>
            <person name="Lopez Roques C."/>
            <person name="Donnadieu C."/>
            <person name="Braasch I."/>
            <person name="Desvignes T."/>
            <person name="Postlethwait J."/>
            <person name="Bobe J."/>
            <person name="Guiguen Y."/>
            <person name="Dirks R."/>
        </authorList>
    </citation>
    <scope>NUCLEOTIDE SEQUENCE</scope>
    <source>
        <strain evidence="21">Tag_6206</strain>
        <tissue evidence="21">Liver</tissue>
    </source>
</reference>
<comment type="catalytic activity">
    <reaction evidence="12">
        <text>1D-myo-inositol 1,4,5-trisphosphate + H2O = 1D-myo-inositol 1,4-bisphosphate + phosphate</text>
        <dbReference type="Rhea" id="RHEA:19797"/>
        <dbReference type="ChEBI" id="CHEBI:15377"/>
        <dbReference type="ChEBI" id="CHEBI:43474"/>
        <dbReference type="ChEBI" id="CHEBI:58282"/>
        <dbReference type="ChEBI" id="CHEBI:203600"/>
        <dbReference type="EC" id="3.1.3.56"/>
    </reaction>
    <physiologicalReaction direction="left-to-right" evidence="12">
        <dbReference type="Rhea" id="RHEA:19798"/>
    </physiologicalReaction>
</comment>
<keyword evidence="10" id="KW-0729">SH3-binding</keyword>
<dbReference type="FunFam" id="2.60.40.2840:FF:000003">
    <property type="entry name" value="Phosphatidylinositol 4,5-bisphosphate 5-phosphatase A"/>
    <property type="match status" value="1"/>
</dbReference>
<dbReference type="InterPro" id="IPR036691">
    <property type="entry name" value="Endo/exonu/phosph_ase_sf"/>
</dbReference>
<evidence type="ECO:0000256" key="4">
    <source>
        <dbReference type="ARBA" id="ARBA00013044"/>
    </source>
</evidence>
<comment type="subcellular location">
    <subcellularLocation>
        <location evidence="1">Cytoplasm</location>
    </subcellularLocation>
</comment>
<dbReference type="PANTHER" id="PTHR11200">
    <property type="entry name" value="INOSITOL 5-PHOSPHATASE"/>
    <property type="match status" value="1"/>
</dbReference>
<evidence type="ECO:0000256" key="13">
    <source>
        <dbReference type="ARBA" id="ARBA00052071"/>
    </source>
</evidence>
<dbReference type="FunFam" id="3.60.10.10:FF:000013">
    <property type="entry name" value="Phosphatidylinositol 4,5-bisphosphate 5-phosphatase A"/>
    <property type="match status" value="1"/>
</dbReference>
<evidence type="ECO:0000313" key="21">
    <source>
        <dbReference type="EMBL" id="KAG5834788.1"/>
    </source>
</evidence>
<evidence type="ECO:0000256" key="15">
    <source>
        <dbReference type="ARBA" id="ARBA00067189"/>
    </source>
</evidence>
<comment type="function">
    <text evidence="14">Inositol 5-phosphatase, which converts inositol 1,4,5-trisphosphate to inositol 1,4-bisphosphate. Also converts phosphatidylinositol 4,5-bisphosphate to phosphatidylinositol 4-phosphate and inositol 1,3,4,5-tetrakisphosphate to inositol 1,3,4-trisphosphate in vitro. May be involved in modulation of the function of inositol and phosphatidylinositol polyphosphate-binding proteins that are present at membranes ruffles.</text>
</comment>
<evidence type="ECO:0000256" key="7">
    <source>
        <dbReference type="ARBA" id="ARBA00022553"/>
    </source>
</evidence>
<dbReference type="Pfam" id="PF22669">
    <property type="entry name" value="Exo_endo_phos2"/>
    <property type="match status" value="1"/>
</dbReference>
<organism evidence="21 22">
    <name type="scientific">Anguilla anguilla</name>
    <name type="common">European freshwater eel</name>
    <name type="synonym">Muraena anguilla</name>
    <dbReference type="NCBI Taxonomy" id="7936"/>
    <lineage>
        <taxon>Eukaryota</taxon>
        <taxon>Metazoa</taxon>
        <taxon>Chordata</taxon>
        <taxon>Craniata</taxon>
        <taxon>Vertebrata</taxon>
        <taxon>Euteleostomi</taxon>
        <taxon>Actinopterygii</taxon>
        <taxon>Neopterygii</taxon>
        <taxon>Teleostei</taxon>
        <taxon>Anguilliformes</taxon>
        <taxon>Anguillidae</taxon>
        <taxon>Anguilla</taxon>
    </lineage>
</organism>
<keyword evidence="7" id="KW-0597">Phosphoprotein</keyword>
<dbReference type="Gene3D" id="2.60.40.2840">
    <property type="match status" value="1"/>
</dbReference>
<keyword evidence="22" id="KW-1185">Reference proteome</keyword>
<evidence type="ECO:0000256" key="8">
    <source>
        <dbReference type="ARBA" id="ARBA00022737"/>
    </source>
</evidence>
<keyword evidence="5" id="KW-0488">Methylation</keyword>
<evidence type="ECO:0000256" key="19">
    <source>
        <dbReference type="SAM" id="MobiDB-lite"/>
    </source>
</evidence>
<dbReference type="GO" id="GO:0004445">
    <property type="term" value="F:inositol-polyphosphate 5-phosphatase activity"/>
    <property type="evidence" value="ECO:0007669"/>
    <property type="project" value="UniProtKB-EC"/>
</dbReference>
<evidence type="ECO:0000256" key="2">
    <source>
        <dbReference type="ARBA" id="ARBA00005910"/>
    </source>
</evidence>
<evidence type="ECO:0000256" key="17">
    <source>
        <dbReference type="ARBA" id="ARBA00080251"/>
    </source>
</evidence>
<dbReference type="GO" id="GO:0046856">
    <property type="term" value="P:phosphatidylinositol dephosphorylation"/>
    <property type="evidence" value="ECO:0007669"/>
    <property type="project" value="InterPro"/>
</dbReference>
<dbReference type="SUPFAM" id="SSF56219">
    <property type="entry name" value="DNase I-like"/>
    <property type="match status" value="1"/>
</dbReference>
<proteinExistence type="inferred from homology"/>
<keyword evidence="8" id="KW-0677">Repeat</keyword>
<dbReference type="InterPro" id="IPR000300">
    <property type="entry name" value="IPPc"/>
</dbReference>
<dbReference type="EC" id="3.1.3.56" evidence="3"/>
<dbReference type="GO" id="GO:0004439">
    <property type="term" value="F:phosphatidylinositol-4,5-bisphosphate 5-phosphatase activity"/>
    <property type="evidence" value="ECO:0007669"/>
    <property type="project" value="UniProtKB-EC"/>
</dbReference>
<dbReference type="CDD" id="cd09094">
    <property type="entry name" value="INPP5c_INPP5J-like"/>
    <property type="match status" value="1"/>
</dbReference>
<feature type="domain" description="Inositol polyphosphate-related phosphatase" evidence="20">
    <location>
        <begin position="319"/>
        <end position="642"/>
    </location>
</feature>
<dbReference type="GO" id="GO:0005737">
    <property type="term" value="C:cytoplasm"/>
    <property type="evidence" value="ECO:0007669"/>
    <property type="project" value="UniProtKB-SubCell"/>
</dbReference>
<evidence type="ECO:0000256" key="1">
    <source>
        <dbReference type="ARBA" id="ARBA00004496"/>
    </source>
</evidence>
<sequence length="881" mass="94626">MHCIFRSCTDLRLAIPPPFPPAPLPLTCSCRVSLPHAGIQTPLQKRHYPNLRWDEASDPVGLSASLTQPGEPGVLVRSARGMDPALQTRREPARASGPVPVLVPMPVPVPVPTSHNPAPPKLAAPSRNYAPVTVPIHSSAPHPLPPKTSPVAPKTTPALTLLPSPIGNSAPKTIPVLPLPPAPTRHSATVTAPASTHVLPLLPGPVSCTASITVPITTAASGARSPRGLLATPIATPAAPPTARPRPTGLGVPPTATPPRPSESVSSSATPHAGRGSGVGLSPTGPAHLLPAPPPPKASPSGGPAHTPPQKDKTSSELEDFRVHIVTWNVGSAAPPDDIASLFGPDVADGNTDMYVVGLQEVNSMINMRLKDVLFTDQWTELCMDSLSRFGYVLVTSHRMQGVQLLVFCRYPHLPFLRGVQTQSTRTGLGGYWGNKGGVSARMTVFGHPICFLNCHLPAHMQNAEQRMEDFETILHQQQFEGGVTMGVLDHNVVFWFGDLNFRIEGYDTHVVKSAIDNNTLSLLWERDQLNMVKQSARILEGFMEGPLQFPPTYKFDVGTHTYDTSAKKRKPAWTDRILWRLRASASPGPSHNAALQRGLTSWLSAGVKVTQRAYRSHMGFTVSDHKPVSADFSLQFSYKVDVPLVTLAVEGGWCRPSDATVRFVVAAGFSRSSSDWIGLYKVGFRHHKDYVAYVLAKQEESDYLSQEHQVTFPEEDLPKSSGEYILGYYSNHSSTIVGVTEPFQVQLPVCSLSSDSSSEDDSTLVLLQPQSRSPSPRSRSRSPALPSLKGLNLRPHSAMPPAVAPPPPRHRRRRQEGAPGLLLLLPVPQLRLPVPLRPRPARSPCTPGSEFSAPEALIAAIMGPGPGGFPGGGHQASPGM</sequence>
<name>A0A9D3LY47_ANGAN</name>
<evidence type="ECO:0000256" key="3">
    <source>
        <dbReference type="ARBA" id="ARBA00012997"/>
    </source>
</evidence>
<evidence type="ECO:0000256" key="12">
    <source>
        <dbReference type="ARBA" id="ARBA00051894"/>
    </source>
</evidence>
<evidence type="ECO:0000256" key="14">
    <source>
        <dbReference type="ARBA" id="ARBA00059259"/>
    </source>
</evidence>
<dbReference type="GO" id="GO:0005886">
    <property type="term" value="C:plasma membrane"/>
    <property type="evidence" value="ECO:0007669"/>
    <property type="project" value="TreeGrafter"/>
</dbReference>
<dbReference type="Proteomes" id="UP001044222">
    <property type="component" value="Chromosome 15"/>
</dbReference>
<keyword evidence="9" id="KW-0378">Hydrolase</keyword>
<evidence type="ECO:0000256" key="9">
    <source>
        <dbReference type="ARBA" id="ARBA00022801"/>
    </source>
</evidence>
<dbReference type="EC" id="3.1.3.36" evidence="4"/>
<comment type="similarity">
    <text evidence="2">Belongs to the inositol 1,4,5-trisphosphate 5-phosphatase type II family.</text>
</comment>
<evidence type="ECO:0000256" key="11">
    <source>
        <dbReference type="ARBA" id="ARBA00050516"/>
    </source>
</evidence>
<keyword evidence="6" id="KW-0963">Cytoplasm</keyword>
<protein>
    <recommendedName>
        <fullName evidence="15">Phosphatidylinositol 4,5-bisphosphate 5-phosphatase A</fullName>
        <ecNumber evidence="4">3.1.3.36</ecNumber>
        <ecNumber evidence="3">3.1.3.56</ecNumber>
    </recommendedName>
    <alternativeName>
        <fullName evidence="16">Inositol polyphosphate 5-phosphatase J</fullName>
    </alternativeName>
    <alternativeName>
        <fullName evidence="18">Phosphatidylinositol 1,3,4,5-tetrakisphosphate 5-phosphatase</fullName>
    </alternativeName>
    <alternativeName>
        <fullName evidence="17">Phosphatidylinositol 1,4,5-trisphosphate 5-phosphatase</fullName>
    </alternativeName>
</protein>
<feature type="region of interest" description="Disordered" evidence="19">
    <location>
        <begin position="220"/>
        <end position="316"/>
    </location>
</feature>
<dbReference type="Gene3D" id="3.60.10.10">
    <property type="entry name" value="Endonuclease/exonuclease/phosphatase"/>
    <property type="match status" value="1"/>
</dbReference>
<evidence type="ECO:0000313" key="22">
    <source>
        <dbReference type="Proteomes" id="UP001044222"/>
    </source>
</evidence>
<dbReference type="GO" id="GO:0034485">
    <property type="term" value="F:phosphatidylinositol-3,4,5-trisphosphate 5-phosphatase activity"/>
    <property type="evidence" value="ECO:0007669"/>
    <property type="project" value="TreeGrafter"/>
</dbReference>
<dbReference type="GO" id="GO:0017124">
    <property type="term" value="F:SH3 domain binding"/>
    <property type="evidence" value="ECO:0007669"/>
    <property type="project" value="UniProtKB-KW"/>
</dbReference>
<dbReference type="InterPro" id="IPR046985">
    <property type="entry name" value="IP5"/>
</dbReference>
<evidence type="ECO:0000256" key="16">
    <source>
        <dbReference type="ARBA" id="ARBA00075782"/>
    </source>
</evidence>
<dbReference type="Pfam" id="PF17751">
    <property type="entry name" value="SKICH"/>
    <property type="match status" value="1"/>
</dbReference>
<evidence type="ECO:0000259" key="20">
    <source>
        <dbReference type="SMART" id="SM00128"/>
    </source>
</evidence>
<dbReference type="AlphaFoldDB" id="A0A9D3LY47"/>
<evidence type="ECO:0000256" key="6">
    <source>
        <dbReference type="ARBA" id="ARBA00022490"/>
    </source>
</evidence>
<dbReference type="GO" id="GO:0001726">
    <property type="term" value="C:ruffle"/>
    <property type="evidence" value="ECO:0007669"/>
    <property type="project" value="TreeGrafter"/>
</dbReference>
<comment type="catalytic activity">
    <reaction evidence="11">
        <text>a 1,2-diacyl-sn-glycero-3-phospho-(1D-myo-inositol-4,5-bisphosphate) + H2O = a 1,2-diacyl-sn-glycero-3-phospho-(1D-myo-inositol 4-phosphate) + phosphate</text>
        <dbReference type="Rhea" id="RHEA:22764"/>
        <dbReference type="ChEBI" id="CHEBI:15377"/>
        <dbReference type="ChEBI" id="CHEBI:43474"/>
        <dbReference type="ChEBI" id="CHEBI:58178"/>
        <dbReference type="ChEBI" id="CHEBI:58456"/>
        <dbReference type="EC" id="3.1.3.36"/>
    </reaction>
    <physiologicalReaction direction="left-to-right" evidence="11">
        <dbReference type="Rhea" id="RHEA:22765"/>
    </physiologicalReaction>
</comment>
<evidence type="ECO:0000256" key="5">
    <source>
        <dbReference type="ARBA" id="ARBA00022481"/>
    </source>
</evidence>
<accession>A0A9D3LY47</accession>
<dbReference type="EMBL" id="JAFIRN010000015">
    <property type="protein sequence ID" value="KAG5834788.1"/>
    <property type="molecule type" value="Genomic_DNA"/>
</dbReference>
<comment type="catalytic activity">
    <reaction evidence="13">
        <text>1D-myo-inositol 1,3,4,5-tetrakisphosphate + H2O = 1D-myo-inositol 1,3,4-trisphosphate + phosphate</text>
        <dbReference type="Rhea" id="RHEA:11392"/>
        <dbReference type="ChEBI" id="CHEBI:15377"/>
        <dbReference type="ChEBI" id="CHEBI:43474"/>
        <dbReference type="ChEBI" id="CHEBI:57895"/>
        <dbReference type="ChEBI" id="CHEBI:58414"/>
        <dbReference type="EC" id="3.1.3.56"/>
    </reaction>
    <physiologicalReaction direction="left-to-right" evidence="13">
        <dbReference type="Rhea" id="RHEA:11393"/>
    </physiologicalReaction>
</comment>
<dbReference type="InterPro" id="IPR041611">
    <property type="entry name" value="SKICH"/>
</dbReference>
<dbReference type="PANTHER" id="PTHR11200:SF298">
    <property type="entry name" value="INOSITOL POLYPHOSPHATE 5-PHOSPHATASE K ISOFORM X1"/>
    <property type="match status" value="1"/>
</dbReference>
<dbReference type="PROSITE" id="PS51257">
    <property type="entry name" value="PROKAR_LIPOPROTEIN"/>
    <property type="match status" value="1"/>
</dbReference>
<gene>
    <name evidence="21" type="ORF">ANANG_G00265290</name>
</gene>
<comment type="caution">
    <text evidence="21">The sequence shown here is derived from an EMBL/GenBank/DDBJ whole genome shotgun (WGS) entry which is preliminary data.</text>
</comment>
<evidence type="ECO:0000256" key="10">
    <source>
        <dbReference type="ARBA" id="ARBA00023036"/>
    </source>
</evidence>
<evidence type="ECO:0000256" key="18">
    <source>
        <dbReference type="ARBA" id="ARBA00080358"/>
    </source>
</evidence>
<feature type="compositionally biased region" description="Low complexity" evidence="19">
    <location>
        <begin position="764"/>
        <end position="789"/>
    </location>
</feature>
<dbReference type="SMART" id="SM00128">
    <property type="entry name" value="IPPc"/>
    <property type="match status" value="1"/>
</dbReference>